<comment type="similarity">
    <text evidence="11">Belongs to the UTX family.</text>
</comment>
<evidence type="ECO:0000256" key="10">
    <source>
        <dbReference type="ARBA" id="ARBA00023242"/>
    </source>
</evidence>
<evidence type="ECO:0000313" key="14">
    <source>
        <dbReference type="Proteomes" id="UP001152747"/>
    </source>
</evidence>
<evidence type="ECO:0000256" key="5">
    <source>
        <dbReference type="ARBA" id="ARBA00022833"/>
    </source>
</evidence>
<dbReference type="SMART" id="SM00558">
    <property type="entry name" value="JmjC"/>
    <property type="match status" value="1"/>
</dbReference>
<evidence type="ECO:0000313" key="13">
    <source>
        <dbReference type="EMBL" id="CAI5454741.1"/>
    </source>
</evidence>
<keyword evidence="4" id="KW-0479">Metal-binding</keyword>
<dbReference type="GO" id="GO:0031490">
    <property type="term" value="F:chromatin DNA binding"/>
    <property type="evidence" value="ECO:0007669"/>
    <property type="project" value="TreeGrafter"/>
</dbReference>
<keyword evidence="10" id="KW-0539">Nucleus</keyword>
<dbReference type="GO" id="GO:0010468">
    <property type="term" value="P:regulation of gene expression"/>
    <property type="evidence" value="ECO:0007669"/>
    <property type="project" value="TreeGrafter"/>
</dbReference>
<dbReference type="PROSITE" id="PS51184">
    <property type="entry name" value="JMJC"/>
    <property type="match status" value="1"/>
</dbReference>
<dbReference type="GO" id="GO:0044666">
    <property type="term" value="C:MLL3/4 complex"/>
    <property type="evidence" value="ECO:0007669"/>
    <property type="project" value="TreeGrafter"/>
</dbReference>
<dbReference type="Pfam" id="PF02373">
    <property type="entry name" value="JmjC"/>
    <property type="match status" value="1"/>
</dbReference>
<dbReference type="InterPro" id="IPR048560">
    <property type="entry name" value="KDM6A_B-like_GATAL"/>
</dbReference>
<dbReference type="InterPro" id="IPR046941">
    <property type="entry name" value="KDM6_GATAL_sf"/>
</dbReference>
<keyword evidence="7" id="KW-0223">Dioxygenase</keyword>
<evidence type="ECO:0000256" key="6">
    <source>
        <dbReference type="ARBA" id="ARBA00022853"/>
    </source>
</evidence>
<dbReference type="GO" id="GO:0046872">
    <property type="term" value="F:metal ion binding"/>
    <property type="evidence" value="ECO:0007669"/>
    <property type="project" value="UniProtKB-KW"/>
</dbReference>
<comment type="subcellular location">
    <subcellularLocation>
        <location evidence="2">Nucleus</location>
    </subcellularLocation>
</comment>
<keyword evidence="6" id="KW-0156">Chromatin regulator</keyword>
<evidence type="ECO:0000259" key="12">
    <source>
        <dbReference type="PROSITE" id="PS51184"/>
    </source>
</evidence>
<keyword evidence="5" id="KW-0862">Zinc</keyword>
<reference evidence="13" key="1">
    <citation type="submission" date="2022-11" db="EMBL/GenBank/DDBJ databases">
        <authorList>
            <person name="Kikuchi T."/>
        </authorList>
    </citation>
    <scope>NUCLEOTIDE SEQUENCE</scope>
    <source>
        <strain evidence="13">PS1010</strain>
    </source>
</reference>
<organism evidence="13 14">
    <name type="scientific">Caenorhabditis angaria</name>
    <dbReference type="NCBI Taxonomy" id="860376"/>
    <lineage>
        <taxon>Eukaryota</taxon>
        <taxon>Metazoa</taxon>
        <taxon>Ecdysozoa</taxon>
        <taxon>Nematoda</taxon>
        <taxon>Chromadorea</taxon>
        <taxon>Rhabditida</taxon>
        <taxon>Rhabditina</taxon>
        <taxon>Rhabditomorpha</taxon>
        <taxon>Rhabditoidea</taxon>
        <taxon>Rhabditidae</taxon>
        <taxon>Peloderinae</taxon>
        <taxon>Caenorhabditis</taxon>
    </lineage>
</organism>
<dbReference type="InterPro" id="IPR051630">
    <property type="entry name" value="Corepressor-Demethylase"/>
</dbReference>
<comment type="caution">
    <text evidence="13">The sequence shown here is derived from an EMBL/GenBank/DDBJ whole genome shotgun (WGS) entry which is preliminary data.</text>
</comment>
<evidence type="ECO:0000256" key="2">
    <source>
        <dbReference type="ARBA" id="ARBA00004123"/>
    </source>
</evidence>
<dbReference type="GO" id="GO:0071558">
    <property type="term" value="F:histone H3K27me2/H3K27me3 demethylase activity"/>
    <property type="evidence" value="ECO:0007669"/>
    <property type="project" value="TreeGrafter"/>
</dbReference>
<dbReference type="EMBL" id="CANHGI010000006">
    <property type="protein sequence ID" value="CAI5454741.1"/>
    <property type="molecule type" value="Genomic_DNA"/>
</dbReference>
<dbReference type="InterPro" id="IPR003347">
    <property type="entry name" value="JmjC_dom"/>
</dbReference>
<dbReference type="Gene3D" id="1.20.58.1370">
    <property type="match status" value="1"/>
</dbReference>
<evidence type="ECO:0000256" key="7">
    <source>
        <dbReference type="ARBA" id="ARBA00022964"/>
    </source>
</evidence>
<keyword evidence="14" id="KW-1185">Reference proteome</keyword>
<accession>A0A9P1J1A1</accession>
<evidence type="ECO:0000256" key="4">
    <source>
        <dbReference type="ARBA" id="ARBA00022723"/>
    </source>
</evidence>
<keyword evidence="9" id="KW-0408">Iron</keyword>
<dbReference type="InterPro" id="IPR048562">
    <property type="entry name" value="KDM6A_B-like_C-hel"/>
</dbReference>
<dbReference type="PANTHER" id="PTHR14017">
    <property type="entry name" value="LYSINE-SPECIFIC DEMETHYLASE"/>
    <property type="match status" value="1"/>
</dbReference>
<evidence type="ECO:0000256" key="11">
    <source>
        <dbReference type="ARBA" id="ARBA00034483"/>
    </source>
</evidence>
<dbReference type="Proteomes" id="UP001152747">
    <property type="component" value="Unassembled WGS sequence"/>
</dbReference>
<dbReference type="AlphaFoldDB" id="A0A9P1J1A1"/>
<dbReference type="GO" id="GO:0000978">
    <property type="term" value="F:RNA polymerase II cis-regulatory region sequence-specific DNA binding"/>
    <property type="evidence" value="ECO:0007669"/>
    <property type="project" value="TreeGrafter"/>
</dbReference>
<gene>
    <name evidence="13" type="ORF">CAMP_LOCUS17378</name>
</gene>
<dbReference type="Pfam" id="PF21326">
    <property type="entry name" value="KDM6_GATAL"/>
    <property type="match status" value="1"/>
</dbReference>
<keyword evidence="3" id="KW-0597">Phosphoprotein</keyword>
<comment type="cofactor">
    <cofactor evidence="1">
        <name>Fe(2+)</name>
        <dbReference type="ChEBI" id="CHEBI:29033"/>
    </cofactor>
</comment>
<evidence type="ECO:0000256" key="3">
    <source>
        <dbReference type="ARBA" id="ARBA00022553"/>
    </source>
</evidence>
<dbReference type="OrthoDB" id="418911at2759"/>
<feature type="domain" description="JmjC" evidence="12">
    <location>
        <begin position="266"/>
        <end position="429"/>
    </location>
</feature>
<evidence type="ECO:0000256" key="1">
    <source>
        <dbReference type="ARBA" id="ARBA00001954"/>
    </source>
</evidence>
<evidence type="ECO:0000256" key="9">
    <source>
        <dbReference type="ARBA" id="ARBA00023004"/>
    </source>
</evidence>
<evidence type="ECO:0000256" key="8">
    <source>
        <dbReference type="ARBA" id="ARBA00023002"/>
    </source>
</evidence>
<dbReference type="Pfam" id="PF21322">
    <property type="entry name" value="KDM6_C-hel"/>
    <property type="match status" value="1"/>
</dbReference>
<dbReference type="PANTHER" id="PTHR14017:SF1">
    <property type="entry name" value="LD02225P"/>
    <property type="match status" value="1"/>
</dbReference>
<sequence>MSKISKEDLLCDESAIIAQSDIVKKEERDNDAELAKPVYDLPPTFSLLAPINVEYNVSSQEILSMSAERTSKSPYYLPVFDENVPAPQAPFPPTIDNVSKDQSQLLKPVPILEINSQEDLQFLALKLQSAPITLIKNLTSTLEMDLSLFSSEKIAETAGATKIEIRLQNCMPIDVNIDNHGKTTWNCESVKKSTTIAKYAQYQAEIFQNSPKDEEETLRKVGSKCAQQMADDHGGKRKKTSENVEKKIKMNTIKFGTNVDLSNEIIWKEQIREIAKMPTFCQITHDENMLSHLDHTIFGMNTVQFYMKVPGSRTPAHQENNSIASININVGPGNCEWFGCAYEYWGVVEALCKKNCVNFLSGSWWPNMEELLEANVPVYQFTQKAGDMVWVDSGCVHWVQATGCCNNISWNVAPLNHTQLSIAIQSYEWNKLSEYRSLVPIQQLAWKLAKNVHFSSQEMYDLVRGVLIRSLSFSKIVYDFAVFSNKELIQRPREEKEGAHYCKPCQVEVFNILFVKKVKSEYLVHCVYCAKKGGLSNFVVLQQYLMSELAEIFDGMVLKPTLNNSLAQ</sequence>
<dbReference type="Gene3D" id="2.10.110.20">
    <property type="match status" value="1"/>
</dbReference>
<dbReference type="Gene3D" id="2.60.120.650">
    <property type="entry name" value="Cupin"/>
    <property type="match status" value="1"/>
</dbReference>
<name>A0A9P1J1A1_9PELO</name>
<proteinExistence type="inferred from homology"/>
<dbReference type="SUPFAM" id="SSF51197">
    <property type="entry name" value="Clavaminate synthase-like"/>
    <property type="match status" value="1"/>
</dbReference>
<protein>
    <recommendedName>
        <fullName evidence="12">JmjC domain-containing protein</fullName>
    </recommendedName>
</protein>
<keyword evidence="8" id="KW-0560">Oxidoreductase</keyword>